<dbReference type="Pfam" id="PF13456">
    <property type="entry name" value="RVT_3"/>
    <property type="match status" value="1"/>
</dbReference>
<feature type="non-terminal residue" evidence="2">
    <location>
        <position position="1"/>
    </location>
</feature>
<dbReference type="Proteomes" id="UP000265520">
    <property type="component" value="Unassembled WGS sequence"/>
</dbReference>
<evidence type="ECO:0000313" key="2">
    <source>
        <dbReference type="EMBL" id="MCI32296.1"/>
    </source>
</evidence>
<dbReference type="InterPro" id="IPR002156">
    <property type="entry name" value="RNaseH_domain"/>
</dbReference>
<organism evidence="2 3">
    <name type="scientific">Trifolium medium</name>
    <dbReference type="NCBI Taxonomy" id="97028"/>
    <lineage>
        <taxon>Eukaryota</taxon>
        <taxon>Viridiplantae</taxon>
        <taxon>Streptophyta</taxon>
        <taxon>Embryophyta</taxon>
        <taxon>Tracheophyta</taxon>
        <taxon>Spermatophyta</taxon>
        <taxon>Magnoliopsida</taxon>
        <taxon>eudicotyledons</taxon>
        <taxon>Gunneridae</taxon>
        <taxon>Pentapetalae</taxon>
        <taxon>rosids</taxon>
        <taxon>fabids</taxon>
        <taxon>Fabales</taxon>
        <taxon>Fabaceae</taxon>
        <taxon>Papilionoideae</taxon>
        <taxon>50 kb inversion clade</taxon>
        <taxon>NPAAA clade</taxon>
        <taxon>Hologalegina</taxon>
        <taxon>IRL clade</taxon>
        <taxon>Trifolieae</taxon>
        <taxon>Trifolium</taxon>
    </lineage>
</organism>
<sequence>LGAVVRDAEGEVVATATWLAVGFADAATAEAYAMLKAIEFTYDRCFKSVFFESDC</sequence>
<feature type="domain" description="RNase H type-1" evidence="1">
    <location>
        <begin position="1"/>
        <end position="55"/>
    </location>
</feature>
<comment type="caution">
    <text evidence="2">The sequence shown here is derived from an EMBL/GenBank/DDBJ whole genome shotgun (WGS) entry which is preliminary data.</text>
</comment>
<dbReference type="PROSITE" id="PS50890">
    <property type="entry name" value="PUA"/>
    <property type="match status" value="1"/>
</dbReference>
<evidence type="ECO:0000259" key="1">
    <source>
        <dbReference type="Pfam" id="PF13456"/>
    </source>
</evidence>
<dbReference type="GO" id="GO:0004523">
    <property type="term" value="F:RNA-DNA hybrid ribonuclease activity"/>
    <property type="evidence" value="ECO:0007669"/>
    <property type="project" value="InterPro"/>
</dbReference>
<dbReference type="GO" id="GO:0003676">
    <property type="term" value="F:nucleic acid binding"/>
    <property type="evidence" value="ECO:0007669"/>
    <property type="project" value="InterPro"/>
</dbReference>
<protein>
    <recommendedName>
        <fullName evidence="1">RNase H type-1 domain-containing protein</fullName>
    </recommendedName>
</protein>
<reference evidence="2 3" key="1">
    <citation type="journal article" date="2018" name="Front. Plant Sci.">
        <title>Red Clover (Trifolium pratense) and Zigzag Clover (T. medium) - A Picture of Genomic Similarities and Differences.</title>
        <authorList>
            <person name="Dluhosova J."/>
            <person name="Istvanek J."/>
            <person name="Nedelnik J."/>
            <person name="Repkova J."/>
        </authorList>
    </citation>
    <scope>NUCLEOTIDE SEQUENCE [LARGE SCALE GENOMIC DNA]</scope>
    <source>
        <strain evidence="3">cv. 10/8</strain>
        <tissue evidence="2">Leaf</tissue>
    </source>
</reference>
<dbReference type="AlphaFoldDB" id="A0A392R8W7"/>
<accession>A0A392R8W7</accession>
<dbReference type="EMBL" id="LXQA010194247">
    <property type="protein sequence ID" value="MCI32296.1"/>
    <property type="molecule type" value="Genomic_DNA"/>
</dbReference>
<proteinExistence type="predicted"/>
<keyword evidence="3" id="KW-1185">Reference proteome</keyword>
<name>A0A392R8W7_9FABA</name>
<evidence type="ECO:0000313" key="3">
    <source>
        <dbReference type="Proteomes" id="UP000265520"/>
    </source>
</evidence>